<comment type="caution">
    <text evidence="8">The sequence shown here is derived from an EMBL/GenBank/DDBJ whole genome shotgun (WGS) entry which is preliminary data.</text>
</comment>
<dbReference type="NCBIfam" id="TIGR04085">
    <property type="entry name" value="rSAM_more_4Fe4S"/>
    <property type="match status" value="1"/>
</dbReference>
<dbReference type="CDD" id="cd01335">
    <property type="entry name" value="Radical_SAM"/>
    <property type="match status" value="1"/>
</dbReference>
<dbReference type="EMBL" id="JACRTB010000015">
    <property type="protein sequence ID" value="MBC8576791.1"/>
    <property type="molecule type" value="Genomic_DNA"/>
</dbReference>
<keyword evidence="5" id="KW-0411">Iron-sulfur</keyword>
<sequence length="375" mass="43214">MQPISLLVKPASGACNLRCRYCFYSDEMKRRETPCYAMMSPETLENMLRRTFCEPAPAVSIAFQGGEPMLAGLEFYRTAVRLIERYRMHGTPVQLAVQTNGTLIDDEWAAFFAENHFLIGISLDGTRQTHDLYRTGPEGDGTFQTVMRAIRILREHRVEYNILTVVTAQAARRAEEIYRFYAHHDLRYQQYIPCLDPLGEARGQHVYSLTPEDFEKFLKEQFACWYQDIMHGRFVYNRYFDNLVGMLLRRPPESCGMMGECGRQLVVEADGSVYPCDFYVLDRYRLGSLNVNSLKEVEQKRDALGFVDASRKVEKECLTCRWYPLCRGGCRRDRERPDGTLGLNCYCKAYRGFFEYAISGLEQVARLAQTGGFGS</sequence>
<keyword evidence="2" id="KW-0949">S-adenosyl-L-methionine</keyword>
<dbReference type="PROSITE" id="PS51918">
    <property type="entry name" value="RADICAL_SAM"/>
    <property type="match status" value="1"/>
</dbReference>
<organism evidence="8 9">
    <name type="scientific">Yanshouia hominis</name>
    <dbReference type="NCBI Taxonomy" id="2763673"/>
    <lineage>
        <taxon>Bacteria</taxon>
        <taxon>Bacillati</taxon>
        <taxon>Bacillota</taxon>
        <taxon>Clostridia</taxon>
        <taxon>Eubacteriales</taxon>
        <taxon>Oscillospiraceae</taxon>
        <taxon>Yanshouia</taxon>
    </lineage>
</organism>
<dbReference type="NCBIfam" id="NF010321">
    <property type="entry name" value="PRK13758.1"/>
    <property type="match status" value="1"/>
</dbReference>
<evidence type="ECO:0000256" key="4">
    <source>
        <dbReference type="ARBA" id="ARBA00023004"/>
    </source>
</evidence>
<dbReference type="InterPro" id="IPR058240">
    <property type="entry name" value="rSAM_sf"/>
</dbReference>
<dbReference type="RefSeq" id="WP_262400294.1">
    <property type="nucleotide sequence ID" value="NZ_JACRTB010000015.1"/>
</dbReference>
<feature type="domain" description="Radical SAM core" evidence="7">
    <location>
        <begin position="1"/>
        <end position="227"/>
    </location>
</feature>
<evidence type="ECO:0000256" key="2">
    <source>
        <dbReference type="ARBA" id="ARBA00022691"/>
    </source>
</evidence>
<dbReference type="SUPFAM" id="SSF102114">
    <property type="entry name" value="Radical SAM enzymes"/>
    <property type="match status" value="1"/>
</dbReference>
<comment type="cofactor">
    <cofactor evidence="1">
        <name>[4Fe-4S] cluster</name>
        <dbReference type="ChEBI" id="CHEBI:49883"/>
    </cofactor>
</comment>
<dbReference type="SFLD" id="SFLDG01384">
    <property type="entry name" value="thioether_bond_formation_requi"/>
    <property type="match status" value="1"/>
</dbReference>
<dbReference type="Proteomes" id="UP000658131">
    <property type="component" value="Unassembled WGS sequence"/>
</dbReference>
<evidence type="ECO:0000256" key="3">
    <source>
        <dbReference type="ARBA" id="ARBA00022723"/>
    </source>
</evidence>
<dbReference type="PANTHER" id="PTHR43273">
    <property type="entry name" value="ANAEROBIC SULFATASE-MATURATING ENZYME HOMOLOG ASLB-RELATED"/>
    <property type="match status" value="1"/>
</dbReference>
<gene>
    <name evidence="8" type="ORF">H8717_10310</name>
</gene>
<dbReference type="SFLD" id="SFLDG01386">
    <property type="entry name" value="main_SPASM_domain-containing"/>
    <property type="match status" value="1"/>
</dbReference>
<reference evidence="8 9" key="1">
    <citation type="submission" date="2020-08" db="EMBL/GenBank/DDBJ databases">
        <title>Genome public.</title>
        <authorList>
            <person name="Liu C."/>
            <person name="Sun Q."/>
        </authorList>
    </citation>
    <scope>NUCLEOTIDE SEQUENCE [LARGE SCALE GENOMIC DNA]</scope>
    <source>
        <strain evidence="8 9">BX1</strain>
    </source>
</reference>
<accession>A0ABR7NK59</accession>
<name>A0ABR7NK59_9FIRM</name>
<keyword evidence="3" id="KW-0479">Metal-binding</keyword>
<dbReference type="InterPro" id="IPR023885">
    <property type="entry name" value="4Fe4S-binding_SPASM_dom"/>
</dbReference>
<dbReference type="SFLD" id="SFLDF00289">
    <property type="entry name" value="anaerobic_Cys-type_sulfatase-m"/>
    <property type="match status" value="1"/>
</dbReference>
<comment type="similarity">
    <text evidence="6">Belongs to the radical SAM superfamily. Anaerobic sulfatase-maturating enzyme family.</text>
</comment>
<evidence type="ECO:0000259" key="7">
    <source>
        <dbReference type="PROSITE" id="PS51918"/>
    </source>
</evidence>
<evidence type="ECO:0000313" key="9">
    <source>
        <dbReference type="Proteomes" id="UP000658131"/>
    </source>
</evidence>
<dbReference type="Pfam" id="PF04055">
    <property type="entry name" value="Radical_SAM"/>
    <property type="match status" value="1"/>
</dbReference>
<evidence type="ECO:0000256" key="5">
    <source>
        <dbReference type="ARBA" id="ARBA00023014"/>
    </source>
</evidence>
<dbReference type="InterPro" id="IPR034485">
    <property type="entry name" value="Anaerobic_Cys-type_sulfatase-m"/>
</dbReference>
<dbReference type="PANTHER" id="PTHR43273:SF3">
    <property type="entry name" value="ANAEROBIC SULFATASE-MATURATING ENZYME HOMOLOG ASLB-RELATED"/>
    <property type="match status" value="1"/>
</dbReference>
<evidence type="ECO:0000256" key="1">
    <source>
        <dbReference type="ARBA" id="ARBA00001966"/>
    </source>
</evidence>
<keyword evidence="9" id="KW-1185">Reference proteome</keyword>
<dbReference type="Gene3D" id="3.20.20.70">
    <property type="entry name" value="Aldolase class I"/>
    <property type="match status" value="1"/>
</dbReference>
<protein>
    <submittedName>
        <fullName evidence="8">Anaerobic sulfatase maturase</fullName>
    </submittedName>
</protein>
<dbReference type="InterPro" id="IPR007197">
    <property type="entry name" value="rSAM"/>
</dbReference>
<dbReference type="Pfam" id="PF13186">
    <property type="entry name" value="SPASM"/>
    <property type="match status" value="1"/>
</dbReference>
<dbReference type="SFLD" id="SFLDS00029">
    <property type="entry name" value="Radical_SAM"/>
    <property type="match status" value="1"/>
</dbReference>
<dbReference type="InterPro" id="IPR013785">
    <property type="entry name" value="Aldolase_TIM"/>
</dbReference>
<dbReference type="SFLD" id="SFLDG01072">
    <property type="entry name" value="dehydrogenase_like"/>
    <property type="match status" value="1"/>
</dbReference>
<dbReference type="SFLD" id="SFLDG01067">
    <property type="entry name" value="SPASM/twitch_domain_containing"/>
    <property type="match status" value="1"/>
</dbReference>
<proteinExistence type="inferred from homology"/>
<evidence type="ECO:0000256" key="6">
    <source>
        <dbReference type="ARBA" id="ARBA00023601"/>
    </source>
</evidence>
<keyword evidence="4" id="KW-0408">Iron</keyword>
<dbReference type="NCBIfam" id="TIGR03942">
    <property type="entry name" value="sulfatase_rSAM"/>
    <property type="match status" value="1"/>
</dbReference>
<evidence type="ECO:0000313" key="8">
    <source>
        <dbReference type="EMBL" id="MBC8576791.1"/>
    </source>
</evidence>
<dbReference type="InterPro" id="IPR023867">
    <property type="entry name" value="Sulphatase_maturase_rSAM"/>
</dbReference>